<feature type="domain" description="Peptidase S26" evidence="2">
    <location>
        <begin position="8"/>
        <end position="165"/>
    </location>
</feature>
<dbReference type="Gene3D" id="2.10.109.10">
    <property type="entry name" value="Umud Fragment, subunit A"/>
    <property type="match status" value="1"/>
</dbReference>
<evidence type="ECO:0000259" key="2">
    <source>
        <dbReference type="Pfam" id="PF10502"/>
    </source>
</evidence>
<gene>
    <name evidence="3" type="ORF">FHR20_001215</name>
</gene>
<evidence type="ECO:0000256" key="1">
    <source>
        <dbReference type="SAM" id="Phobius"/>
    </source>
</evidence>
<organism evidence="3 4">
    <name type="scientific">Sphingomonas leidyi</name>
    <dbReference type="NCBI Taxonomy" id="68569"/>
    <lineage>
        <taxon>Bacteria</taxon>
        <taxon>Pseudomonadati</taxon>
        <taxon>Pseudomonadota</taxon>
        <taxon>Alphaproteobacteria</taxon>
        <taxon>Sphingomonadales</taxon>
        <taxon>Sphingomonadaceae</taxon>
        <taxon>Sphingomonas</taxon>
    </lineage>
</organism>
<keyword evidence="1" id="KW-0812">Transmembrane</keyword>
<comment type="caution">
    <text evidence="3">The sequence shown here is derived from an EMBL/GenBank/DDBJ whole genome shotgun (WGS) entry which is preliminary data.</text>
</comment>
<dbReference type="GO" id="GO:0006465">
    <property type="term" value="P:signal peptide processing"/>
    <property type="evidence" value="ECO:0007669"/>
    <property type="project" value="InterPro"/>
</dbReference>
<dbReference type="InterPro" id="IPR036286">
    <property type="entry name" value="LexA/Signal_pep-like_sf"/>
</dbReference>
<feature type="transmembrane region" description="Helical" evidence="1">
    <location>
        <begin position="6"/>
        <end position="23"/>
    </location>
</feature>
<keyword evidence="1" id="KW-1133">Transmembrane helix</keyword>
<reference evidence="3 4" key="1">
    <citation type="submission" date="2020-03" db="EMBL/GenBank/DDBJ databases">
        <title>Genomic Encyclopedia of Type Strains, Phase IV (KMG-IV): sequencing the most valuable type-strain genomes for metagenomic binning, comparative biology and taxonomic classification.</title>
        <authorList>
            <person name="Goeker M."/>
        </authorList>
    </citation>
    <scope>NUCLEOTIDE SEQUENCE [LARGE SCALE GENOMIC DNA]</scope>
    <source>
        <strain evidence="3 4">DSM 4733</strain>
    </source>
</reference>
<evidence type="ECO:0000313" key="4">
    <source>
        <dbReference type="Proteomes" id="UP000564677"/>
    </source>
</evidence>
<keyword evidence="1" id="KW-0472">Membrane</keyword>
<keyword evidence="4" id="KW-1185">Reference proteome</keyword>
<dbReference type="Proteomes" id="UP000564677">
    <property type="component" value="Unassembled WGS sequence"/>
</dbReference>
<dbReference type="EMBL" id="JAASQV010000001">
    <property type="protein sequence ID" value="NIJ64284.1"/>
    <property type="molecule type" value="Genomic_DNA"/>
</dbReference>
<evidence type="ECO:0000313" key="3">
    <source>
        <dbReference type="EMBL" id="NIJ64284.1"/>
    </source>
</evidence>
<dbReference type="GO" id="GO:0004252">
    <property type="term" value="F:serine-type endopeptidase activity"/>
    <property type="evidence" value="ECO:0007669"/>
    <property type="project" value="InterPro"/>
</dbReference>
<dbReference type="RefSeq" id="WP_167298668.1">
    <property type="nucleotide sequence ID" value="NZ_JAASQV010000001.1"/>
</dbReference>
<proteinExistence type="predicted"/>
<dbReference type="AlphaFoldDB" id="A0A7X5UXU5"/>
<name>A0A7X5UXU5_9SPHN</name>
<dbReference type="Pfam" id="PF10502">
    <property type="entry name" value="Peptidase_S26"/>
    <property type="match status" value="1"/>
</dbReference>
<accession>A0A7X5UXU5</accession>
<dbReference type="SUPFAM" id="SSF51306">
    <property type="entry name" value="LexA/Signal peptidase"/>
    <property type="match status" value="1"/>
</dbReference>
<sequence>MTRRGYALIASISATATMIALFINPPPRLIWNVSASVPTGLYAVRRIDAPKLGDLVAVAPPEGLARFLETRGYLPRNIPLLKHVMGLPGQRVCRIGRRVSIDRQAIGDARERDSHGRPLPVWQGCRTLGEDELFLMNPDVPDSLDGRYFGPLPTATILGRATPLWTDPPRPTRAAAG</sequence>
<dbReference type="InterPro" id="IPR019533">
    <property type="entry name" value="Peptidase_S26"/>
</dbReference>
<protein>
    <submittedName>
        <fullName evidence="3">Conjugative transfer signal peptidase TraF</fullName>
    </submittedName>
</protein>